<dbReference type="Pfam" id="PF13560">
    <property type="entry name" value="HTH_31"/>
    <property type="match status" value="1"/>
</dbReference>
<dbReference type="KEGG" id="atl:Athai_54840"/>
<proteinExistence type="predicted"/>
<dbReference type="Gene3D" id="1.10.260.40">
    <property type="entry name" value="lambda repressor-like DNA-binding domains"/>
    <property type="match status" value="1"/>
</dbReference>
<protein>
    <submittedName>
        <fullName evidence="2">Transcriptional regulator</fullName>
    </submittedName>
</protein>
<gene>
    <name evidence="2" type="ORF">Athai_54840</name>
</gene>
<dbReference type="InterPro" id="IPR043917">
    <property type="entry name" value="DUF5753"/>
</dbReference>
<dbReference type="SUPFAM" id="SSF47413">
    <property type="entry name" value="lambda repressor-like DNA-binding domains"/>
    <property type="match status" value="1"/>
</dbReference>
<dbReference type="RefSeq" id="WP_203964095.1">
    <property type="nucleotide sequence ID" value="NZ_AP023355.1"/>
</dbReference>
<organism evidence="2 3">
    <name type="scientific">Actinocatenispora thailandica</name>
    <dbReference type="NCBI Taxonomy" id="227318"/>
    <lineage>
        <taxon>Bacteria</taxon>
        <taxon>Bacillati</taxon>
        <taxon>Actinomycetota</taxon>
        <taxon>Actinomycetes</taxon>
        <taxon>Micromonosporales</taxon>
        <taxon>Micromonosporaceae</taxon>
        <taxon>Actinocatenispora</taxon>
    </lineage>
</organism>
<dbReference type="AlphaFoldDB" id="A0A7R7DUG5"/>
<dbReference type="GO" id="GO:0003677">
    <property type="term" value="F:DNA binding"/>
    <property type="evidence" value="ECO:0007669"/>
    <property type="project" value="InterPro"/>
</dbReference>
<dbReference type="InterPro" id="IPR010982">
    <property type="entry name" value="Lambda_DNA-bd_dom_sf"/>
</dbReference>
<feature type="domain" description="HTH cro/C1-type" evidence="1">
    <location>
        <begin position="18"/>
        <end position="72"/>
    </location>
</feature>
<dbReference type="Proteomes" id="UP000611640">
    <property type="component" value="Chromosome"/>
</dbReference>
<name>A0A7R7DUG5_9ACTN</name>
<evidence type="ECO:0000313" key="2">
    <source>
        <dbReference type="EMBL" id="BCJ37981.1"/>
    </source>
</evidence>
<evidence type="ECO:0000259" key="1">
    <source>
        <dbReference type="PROSITE" id="PS50943"/>
    </source>
</evidence>
<keyword evidence="3" id="KW-1185">Reference proteome</keyword>
<dbReference type="Pfam" id="PF19054">
    <property type="entry name" value="DUF5753"/>
    <property type="match status" value="1"/>
</dbReference>
<evidence type="ECO:0000313" key="3">
    <source>
        <dbReference type="Proteomes" id="UP000611640"/>
    </source>
</evidence>
<sequence length="282" mass="31727">MAKPIGPTIPRWQLGEQLQRLRIAAGYSRQQTAQRLRCSVSKIEKVEGGQVRAKLAELETMLAEYGVPEDEWPPLLELQRLGATRGWWSKFGRLPLPFTEFLGLEMAAETIRTFELAVVPGLFQTEPYARALTESDTVGMTPEWLEREVGLRMDRQKQILSDDPPQILLVLDEAALRRQIGGPKVMRDQLAHLVDLAKTVHLQVVPFEHGGYPGIAGRFVVFDFPEDLHSPVVYVESQAGNLYMEKGIDIRRCSLAFDHLLGAALSRPKSVALIKDIARHLE</sequence>
<dbReference type="EMBL" id="AP023355">
    <property type="protein sequence ID" value="BCJ37981.1"/>
    <property type="molecule type" value="Genomic_DNA"/>
</dbReference>
<dbReference type="PROSITE" id="PS50943">
    <property type="entry name" value="HTH_CROC1"/>
    <property type="match status" value="1"/>
</dbReference>
<dbReference type="SMART" id="SM00530">
    <property type="entry name" value="HTH_XRE"/>
    <property type="match status" value="1"/>
</dbReference>
<reference evidence="2 3" key="1">
    <citation type="submission" date="2020-08" db="EMBL/GenBank/DDBJ databases">
        <title>Whole genome shotgun sequence of Actinocatenispora thailandica NBRC 105041.</title>
        <authorList>
            <person name="Komaki H."/>
            <person name="Tamura T."/>
        </authorList>
    </citation>
    <scope>NUCLEOTIDE SEQUENCE [LARGE SCALE GENOMIC DNA]</scope>
    <source>
        <strain evidence="2 3">NBRC 105041</strain>
    </source>
</reference>
<dbReference type="InterPro" id="IPR001387">
    <property type="entry name" value="Cro/C1-type_HTH"/>
</dbReference>
<accession>A0A7R7DUG5</accession>